<dbReference type="OrthoDB" id="2652483at2"/>
<evidence type="ECO:0000313" key="1">
    <source>
        <dbReference type="EMBL" id="PTX59949.1"/>
    </source>
</evidence>
<protein>
    <submittedName>
        <fullName evidence="1">Uncharacterized protein</fullName>
    </submittedName>
</protein>
<dbReference type="AlphaFoldDB" id="A0A2T6BV52"/>
<accession>A0A2T6BV52</accession>
<name>A0A2T6BV52_9BACL</name>
<organism evidence="1 2">
    <name type="scientific">Melghirimyces profundicolus</name>
    <dbReference type="NCBI Taxonomy" id="1242148"/>
    <lineage>
        <taxon>Bacteria</taxon>
        <taxon>Bacillati</taxon>
        <taxon>Bacillota</taxon>
        <taxon>Bacilli</taxon>
        <taxon>Bacillales</taxon>
        <taxon>Thermoactinomycetaceae</taxon>
        <taxon>Melghirimyces</taxon>
    </lineage>
</organism>
<comment type="caution">
    <text evidence="1">The sequence shown here is derived from an EMBL/GenBank/DDBJ whole genome shotgun (WGS) entry which is preliminary data.</text>
</comment>
<proteinExistence type="predicted"/>
<evidence type="ECO:0000313" key="2">
    <source>
        <dbReference type="Proteomes" id="UP000244240"/>
    </source>
</evidence>
<dbReference type="EMBL" id="QBKR01000010">
    <property type="protein sequence ID" value="PTX59949.1"/>
    <property type="molecule type" value="Genomic_DNA"/>
</dbReference>
<keyword evidence="2" id="KW-1185">Reference proteome</keyword>
<dbReference type="Proteomes" id="UP000244240">
    <property type="component" value="Unassembled WGS sequence"/>
</dbReference>
<dbReference type="RefSeq" id="WP_108023252.1">
    <property type="nucleotide sequence ID" value="NZ_QBKR01000010.1"/>
</dbReference>
<gene>
    <name evidence="1" type="ORF">C8P63_11094</name>
</gene>
<sequence length="176" mass="20492">MNIRWRIAVLTLFVSLFALFGGFYGYQWYNVEKPIRETVEHTPHVHLKTLSVQPDRITLRFKPDPEFSLVSDYLPLREKVKAHAGDRKLDIHFADRPDSSLRDAWNRMSFGVKEGIAHRRYTAIPETVEKVAKKEGIRYRLSMDAGYVYVELHKGDRFLYQVLPLNKAEGEVNNNG</sequence>
<reference evidence="1 2" key="1">
    <citation type="submission" date="2018-04" db="EMBL/GenBank/DDBJ databases">
        <title>Genomic Encyclopedia of Archaeal and Bacterial Type Strains, Phase II (KMG-II): from individual species to whole genera.</title>
        <authorList>
            <person name="Goeker M."/>
        </authorList>
    </citation>
    <scope>NUCLEOTIDE SEQUENCE [LARGE SCALE GENOMIC DNA]</scope>
    <source>
        <strain evidence="1 2">DSM 45787</strain>
    </source>
</reference>